<evidence type="ECO:0000313" key="5">
    <source>
        <dbReference type="Proteomes" id="UP000718281"/>
    </source>
</evidence>
<dbReference type="Pfam" id="PF06114">
    <property type="entry name" value="Peptidase_M78"/>
    <property type="match status" value="1"/>
</dbReference>
<accession>A0A934X7C2</accession>
<dbReference type="EMBL" id="JADIXZ010000005">
    <property type="protein sequence ID" value="MBK6301665.1"/>
    <property type="molecule type" value="Genomic_DNA"/>
</dbReference>
<dbReference type="AlphaFoldDB" id="A0A934X7C2"/>
<evidence type="ECO:0000256" key="1">
    <source>
        <dbReference type="SAM" id="MobiDB-lite"/>
    </source>
</evidence>
<protein>
    <submittedName>
        <fullName evidence="4">ImmA/IrrE family metallo-endopeptidase</fullName>
    </submittedName>
</protein>
<gene>
    <name evidence="4" type="ORF">IPF40_11685</name>
</gene>
<dbReference type="Proteomes" id="UP000718281">
    <property type="component" value="Unassembled WGS sequence"/>
</dbReference>
<name>A0A934X7C2_9MICO</name>
<evidence type="ECO:0000259" key="3">
    <source>
        <dbReference type="Pfam" id="PF08401"/>
    </source>
</evidence>
<dbReference type="Gene3D" id="1.10.10.2910">
    <property type="match status" value="1"/>
</dbReference>
<feature type="region of interest" description="Disordered" evidence="1">
    <location>
        <begin position="313"/>
        <end position="360"/>
    </location>
</feature>
<proteinExistence type="predicted"/>
<dbReference type="Pfam" id="PF08401">
    <property type="entry name" value="ArdcN"/>
    <property type="match status" value="1"/>
</dbReference>
<feature type="domain" description="IrrE N-terminal-like" evidence="2">
    <location>
        <begin position="205"/>
        <end position="266"/>
    </location>
</feature>
<evidence type="ECO:0000313" key="4">
    <source>
        <dbReference type="EMBL" id="MBK6301665.1"/>
    </source>
</evidence>
<dbReference type="InterPro" id="IPR013610">
    <property type="entry name" value="ArdC_N"/>
</dbReference>
<dbReference type="InterPro" id="IPR010359">
    <property type="entry name" value="IrrE_HExxH"/>
</dbReference>
<organism evidence="4 5">
    <name type="scientific">Candidatus Phosphoribacter hodrii</name>
    <dbReference type="NCBI Taxonomy" id="2953743"/>
    <lineage>
        <taxon>Bacteria</taxon>
        <taxon>Bacillati</taxon>
        <taxon>Actinomycetota</taxon>
        <taxon>Actinomycetes</taxon>
        <taxon>Micrococcales</taxon>
        <taxon>Dermatophilaceae</taxon>
        <taxon>Candidatus Phosphoribacter</taxon>
    </lineage>
</organism>
<reference evidence="4 5" key="1">
    <citation type="submission" date="2020-10" db="EMBL/GenBank/DDBJ databases">
        <title>Connecting structure to function with the recovery of over 1000 high-quality activated sludge metagenome-assembled genomes encoding full-length rRNA genes using long-read sequencing.</title>
        <authorList>
            <person name="Singleton C.M."/>
            <person name="Petriglieri F."/>
            <person name="Kristensen J.M."/>
            <person name="Kirkegaard R.H."/>
            <person name="Michaelsen T.Y."/>
            <person name="Andersen M.H."/>
            <person name="Karst S.M."/>
            <person name="Dueholm M.S."/>
            <person name="Nielsen P.H."/>
            <person name="Albertsen M."/>
        </authorList>
    </citation>
    <scope>NUCLEOTIDE SEQUENCE [LARGE SCALE GENOMIC DNA]</scope>
    <source>
        <strain evidence="4">AalE_18-Q3-R2-46_BAT3C.188</strain>
    </source>
</reference>
<comment type="caution">
    <text evidence="4">The sequence shown here is derived from an EMBL/GenBank/DDBJ whole genome shotgun (WGS) entry which is preliminary data.</text>
</comment>
<feature type="domain" description="N-terminal" evidence="3">
    <location>
        <begin position="34"/>
        <end position="128"/>
    </location>
</feature>
<dbReference type="GO" id="GO:0003697">
    <property type="term" value="F:single-stranded DNA binding"/>
    <property type="evidence" value="ECO:0007669"/>
    <property type="project" value="InterPro"/>
</dbReference>
<evidence type="ECO:0000259" key="2">
    <source>
        <dbReference type="Pfam" id="PF06114"/>
    </source>
</evidence>
<sequence>MASTQDARAAREAKLDELHEKLTGAVESLVSGDDWRQALAFAARFRGRSFNNTLLIWVQHQAAFDAGRVPEPFPTLVAGYRQWQELGRQVMKGQAGYMIFAPVTGRFATTTPADVGSWRRLGPREKPKAGEVVRSRMVGVRPAYVWDASQTDGDPLPIAPSPVLLEGEAPSGLWDGLTGQIRGAGFEVLRVPHEGMISGANGLTDYEARTVAVRENMDSAAQVKTLAHELAHVLMHDPDDEVRQHRGIREVEAESVALMIGAAHGMDTTGYTIPYVSTWAARVEGQEPAQVVQATGERVRKTALAILDQLDTAQVGDGTPPGLERDAAMRPPARPTQAAMSSLAESDRHPAVPVLAGREL</sequence>